<accession>A0AAU8FTM1</accession>
<dbReference type="PROSITE" id="PS51257">
    <property type="entry name" value="PROKAR_LIPOPROTEIN"/>
    <property type="match status" value="1"/>
</dbReference>
<name>A0AAU8FTM1_9BACT</name>
<dbReference type="EMBL" id="CP159289">
    <property type="protein sequence ID" value="XCH27845.1"/>
    <property type="molecule type" value="Genomic_DNA"/>
</dbReference>
<organism evidence="1">
    <name type="scientific">Dyadobacter sp. 676</name>
    <dbReference type="NCBI Taxonomy" id="3088362"/>
    <lineage>
        <taxon>Bacteria</taxon>
        <taxon>Pseudomonadati</taxon>
        <taxon>Bacteroidota</taxon>
        <taxon>Cytophagia</taxon>
        <taxon>Cytophagales</taxon>
        <taxon>Spirosomataceae</taxon>
        <taxon>Dyadobacter</taxon>
    </lineage>
</organism>
<reference evidence="1" key="1">
    <citation type="submission" date="2024-06" db="EMBL/GenBank/DDBJ databases">
        <title>Sequencing and assembly of the genome of Dyadobacter sp. strain 676, a symbiont of Cyamopsis tetragonoloba.</title>
        <authorList>
            <person name="Guro P."/>
            <person name="Sazanova A."/>
            <person name="Kuznetsova I."/>
            <person name="Belimov A."/>
            <person name="Safronova V."/>
        </authorList>
    </citation>
    <scope>NUCLEOTIDE SEQUENCE</scope>
    <source>
        <strain evidence="1">676</strain>
    </source>
</reference>
<dbReference type="AlphaFoldDB" id="A0AAU8FTM1"/>
<evidence type="ECO:0008006" key="2">
    <source>
        <dbReference type="Google" id="ProtNLM"/>
    </source>
</evidence>
<evidence type="ECO:0000313" key="1">
    <source>
        <dbReference type="EMBL" id="XCH27845.1"/>
    </source>
</evidence>
<protein>
    <recommendedName>
        <fullName evidence="2">DUF4249 family protein</fullName>
    </recommendedName>
</protein>
<gene>
    <name evidence="1" type="ORF">ABV298_16230</name>
</gene>
<proteinExistence type="predicted"/>
<dbReference type="RefSeq" id="WP_353723085.1">
    <property type="nucleotide sequence ID" value="NZ_CP159289.1"/>
</dbReference>
<sequence length="160" mass="17789">MKQLLPIVLILSIIGAQSCIDCGPQAELSAMVYFQGDSLKLDSVYALNAVSQEAIDQQLKDLSSGLHYPITLPISLVSDTTTYVFRFAERTDTLSIYYQRIFRYKGGCGFITDAREPATARQYYSTFSKTNIYYDTYVTPGRQSWTNAGPGAGISIRVEP</sequence>